<dbReference type="InterPro" id="IPR032466">
    <property type="entry name" value="Metal_Hydrolase"/>
</dbReference>
<sequence length="365" mass="41341">MHSILIRAILAALLALPPAFAADTYTMADFDKVPKVDAHLHLHGASQDAYLALARRDNFRALTINVDYPDFPPLERQRRIASAAAHAHPDRIAWVASFSTQGFERPGWTEATLKDLDGALADGAVGVKVWKNIGMALRDARGRLVMVDDARLAPLFDGLAERGTMVLGHQGEPHNCWLPLARMTVNNDREYFKAHPAYHMYLHPEMPGYDQQMAARDRLLARHPRLRFTGVHMASIEWDVDRLGHWLDAHPGAYVDVAARIGQVQYQSQRRRERVRDFFIRYQDRLMYGTDLAQSDEQPDAGFASDLDTVWRRDWRYFNTADTFAVPELDSPVRGLALPRVVVDKLYRLNAEKAYPGAWQPPPAG</sequence>
<evidence type="ECO:0000256" key="1">
    <source>
        <dbReference type="SAM" id="SignalP"/>
    </source>
</evidence>
<keyword evidence="1" id="KW-0732">Signal</keyword>
<keyword evidence="3" id="KW-1185">Reference proteome</keyword>
<reference evidence="2 3" key="1">
    <citation type="submission" date="2019-12" db="EMBL/GenBank/DDBJ databases">
        <authorList>
            <person name="Li C."/>
            <person name="Zhao J."/>
        </authorList>
    </citation>
    <scope>NUCLEOTIDE SEQUENCE [LARGE SCALE GENOMIC DNA]</scope>
    <source>
        <strain evidence="2 3">NEAU-DD11</strain>
    </source>
</reference>
<keyword evidence="2" id="KW-0378">Hydrolase</keyword>
<dbReference type="RefSeq" id="WP_160409328.1">
    <property type="nucleotide sequence ID" value="NZ_WSES01000004.1"/>
</dbReference>
<name>A0A7X3K8A2_9BURK</name>
<dbReference type="EMBL" id="WSES01000004">
    <property type="protein sequence ID" value="MVW61115.1"/>
    <property type="molecule type" value="Genomic_DNA"/>
</dbReference>
<gene>
    <name evidence="2" type="ORF">GPY61_14375</name>
</gene>
<dbReference type="GO" id="GO:0016787">
    <property type="term" value="F:hydrolase activity"/>
    <property type="evidence" value="ECO:0007669"/>
    <property type="project" value="UniProtKB-KW"/>
</dbReference>
<feature type="chain" id="PRO_5031357239" evidence="1">
    <location>
        <begin position="22"/>
        <end position="365"/>
    </location>
</feature>
<dbReference type="SUPFAM" id="SSF51556">
    <property type="entry name" value="Metallo-dependent hydrolases"/>
    <property type="match status" value="1"/>
</dbReference>
<accession>A0A7X3K8A2</accession>
<dbReference type="Proteomes" id="UP000443353">
    <property type="component" value="Unassembled WGS sequence"/>
</dbReference>
<evidence type="ECO:0000313" key="3">
    <source>
        <dbReference type="Proteomes" id="UP000443353"/>
    </source>
</evidence>
<dbReference type="Gene3D" id="3.20.20.140">
    <property type="entry name" value="Metal-dependent hydrolases"/>
    <property type="match status" value="1"/>
</dbReference>
<evidence type="ECO:0000313" key="2">
    <source>
        <dbReference type="EMBL" id="MVW61115.1"/>
    </source>
</evidence>
<organism evidence="2 3">
    <name type="scientific">Massilia cellulosiltytica</name>
    <dbReference type="NCBI Taxonomy" id="2683234"/>
    <lineage>
        <taxon>Bacteria</taxon>
        <taxon>Pseudomonadati</taxon>
        <taxon>Pseudomonadota</taxon>
        <taxon>Betaproteobacteria</taxon>
        <taxon>Burkholderiales</taxon>
        <taxon>Oxalobacteraceae</taxon>
        <taxon>Telluria group</taxon>
        <taxon>Massilia</taxon>
    </lineage>
</organism>
<proteinExistence type="predicted"/>
<protein>
    <submittedName>
        <fullName evidence="2">Amidohydrolase family protein</fullName>
    </submittedName>
</protein>
<feature type="signal peptide" evidence="1">
    <location>
        <begin position="1"/>
        <end position="21"/>
    </location>
</feature>
<comment type="caution">
    <text evidence="2">The sequence shown here is derived from an EMBL/GenBank/DDBJ whole genome shotgun (WGS) entry which is preliminary data.</text>
</comment>
<dbReference type="AlphaFoldDB" id="A0A7X3K8A2"/>